<dbReference type="EMBL" id="BNJF01000001">
    <property type="protein sequence ID" value="GHO43718.1"/>
    <property type="molecule type" value="Genomic_DNA"/>
</dbReference>
<organism evidence="7 8">
    <name type="scientific">Ktedonospora formicarum</name>
    <dbReference type="NCBI Taxonomy" id="2778364"/>
    <lineage>
        <taxon>Bacteria</taxon>
        <taxon>Bacillati</taxon>
        <taxon>Chloroflexota</taxon>
        <taxon>Ktedonobacteria</taxon>
        <taxon>Ktedonobacterales</taxon>
        <taxon>Ktedonobacteraceae</taxon>
        <taxon>Ktedonospora</taxon>
    </lineage>
</organism>
<keyword evidence="2 3" id="KW-0186">Copper</keyword>
<evidence type="ECO:0000313" key="7">
    <source>
        <dbReference type="EMBL" id="GHO43718.1"/>
    </source>
</evidence>
<feature type="binding site" evidence="3">
    <location>
        <position position="92"/>
    </location>
    <ligand>
        <name>Cu cation</name>
        <dbReference type="ChEBI" id="CHEBI:23378"/>
    </ligand>
</feature>
<comment type="similarity">
    <text evidence="1">Belongs to the SCO1/2 family.</text>
</comment>
<comment type="caution">
    <text evidence="7">The sequence shown here is derived from an EMBL/GenBank/DDBJ whole genome shotgun (WGS) entry which is preliminary data.</text>
</comment>
<reference evidence="7" key="1">
    <citation type="submission" date="2020-10" db="EMBL/GenBank/DDBJ databases">
        <title>Taxonomic study of unclassified bacteria belonging to the class Ktedonobacteria.</title>
        <authorList>
            <person name="Yabe S."/>
            <person name="Wang C.M."/>
            <person name="Zheng Y."/>
            <person name="Sakai Y."/>
            <person name="Cavaletti L."/>
            <person name="Monciardini P."/>
            <person name="Donadio S."/>
        </authorList>
    </citation>
    <scope>NUCLEOTIDE SEQUENCE</scope>
    <source>
        <strain evidence="7">SOSP1-1</strain>
    </source>
</reference>
<keyword evidence="8" id="KW-1185">Reference proteome</keyword>
<sequence length="214" mass="23443">MSIPWNWRTASRLSVITLAILVVIVVLVYQRVSTEKANSLNNNPVTATGLQGTDLGKTPVTNFTLIDQNGKTVSLSDFKGQPVVVTFMFTQCPDQCPLEAQKLHSTLQLLGSDANHVTLLAVSTDPHNDTPQAALQFTQAHSLDKSNWHFLTGTSEKLSPVWNNFHVFAGSNGQTADHSLGIYVLDKQGNERVFQDSAFTPDQLANNLKKLLAE</sequence>
<feature type="domain" description="Thioredoxin" evidence="6">
    <location>
        <begin position="54"/>
        <end position="213"/>
    </location>
</feature>
<evidence type="ECO:0000256" key="3">
    <source>
        <dbReference type="PIRSR" id="PIRSR603782-1"/>
    </source>
</evidence>
<evidence type="ECO:0000256" key="4">
    <source>
        <dbReference type="PIRSR" id="PIRSR603782-2"/>
    </source>
</evidence>
<dbReference type="PANTHER" id="PTHR12151:SF25">
    <property type="entry name" value="LINALOOL DEHYDRATASE_ISOMERASE DOMAIN-CONTAINING PROTEIN"/>
    <property type="match status" value="1"/>
</dbReference>
<feature type="disulfide bond" description="Redox-active" evidence="4">
    <location>
        <begin position="92"/>
        <end position="96"/>
    </location>
</feature>
<dbReference type="InterPro" id="IPR003782">
    <property type="entry name" value="SCO1/SenC"/>
</dbReference>
<keyword evidence="5" id="KW-0472">Membrane</keyword>
<dbReference type="Proteomes" id="UP000612362">
    <property type="component" value="Unassembled WGS sequence"/>
</dbReference>
<protein>
    <submittedName>
        <fullName evidence="7">Photosynthetic protein synthase I</fullName>
    </submittedName>
</protein>
<evidence type="ECO:0000256" key="2">
    <source>
        <dbReference type="ARBA" id="ARBA00023008"/>
    </source>
</evidence>
<feature type="binding site" evidence="3">
    <location>
        <position position="178"/>
    </location>
    <ligand>
        <name>Cu cation</name>
        <dbReference type="ChEBI" id="CHEBI:23378"/>
    </ligand>
</feature>
<gene>
    <name evidence="7" type="ORF">KSX_18810</name>
</gene>
<name>A0A8J3HZ83_9CHLR</name>
<dbReference type="RefSeq" id="WP_220193177.1">
    <property type="nucleotide sequence ID" value="NZ_BNJF01000001.1"/>
</dbReference>
<dbReference type="InterPro" id="IPR036249">
    <property type="entry name" value="Thioredoxin-like_sf"/>
</dbReference>
<dbReference type="InterPro" id="IPR013766">
    <property type="entry name" value="Thioredoxin_domain"/>
</dbReference>
<keyword evidence="4" id="KW-1015">Disulfide bond</keyword>
<evidence type="ECO:0000256" key="1">
    <source>
        <dbReference type="ARBA" id="ARBA00010996"/>
    </source>
</evidence>
<dbReference type="SUPFAM" id="SSF52833">
    <property type="entry name" value="Thioredoxin-like"/>
    <property type="match status" value="1"/>
</dbReference>
<dbReference type="CDD" id="cd02968">
    <property type="entry name" value="SCO"/>
    <property type="match status" value="1"/>
</dbReference>
<feature type="transmembrane region" description="Helical" evidence="5">
    <location>
        <begin position="12"/>
        <end position="29"/>
    </location>
</feature>
<dbReference type="Pfam" id="PF02630">
    <property type="entry name" value="SCO1-SenC"/>
    <property type="match status" value="1"/>
</dbReference>
<evidence type="ECO:0000259" key="6">
    <source>
        <dbReference type="PROSITE" id="PS51352"/>
    </source>
</evidence>
<dbReference type="GO" id="GO:0046872">
    <property type="term" value="F:metal ion binding"/>
    <property type="evidence" value="ECO:0007669"/>
    <property type="project" value="UniProtKB-KW"/>
</dbReference>
<keyword evidence="3" id="KW-0479">Metal-binding</keyword>
<keyword evidence="5" id="KW-1133">Transmembrane helix</keyword>
<dbReference type="PROSITE" id="PS51352">
    <property type="entry name" value="THIOREDOXIN_2"/>
    <property type="match status" value="1"/>
</dbReference>
<accession>A0A8J3HZ83</accession>
<keyword evidence="5" id="KW-0812">Transmembrane</keyword>
<dbReference type="PANTHER" id="PTHR12151">
    <property type="entry name" value="ELECTRON TRANSPORT PROTIN SCO1/SENC FAMILY MEMBER"/>
    <property type="match status" value="1"/>
</dbReference>
<feature type="binding site" evidence="3">
    <location>
        <position position="96"/>
    </location>
    <ligand>
        <name>Cu cation</name>
        <dbReference type="ChEBI" id="CHEBI:23378"/>
    </ligand>
</feature>
<evidence type="ECO:0000313" key="8">
    <source>
        <dbReference type="Proteomes" id="UP000612362"/>
    </source>
</evidence>
<evidence type="ECO:0000256" key="5">
    <source>
        <dbReference type="SAM" id="Phobius"/>
    </source>
</evidence>
<dbReference type="AlphaFoldDB" id="A0A8J3HZ83"/>
<dbReference type="Gene3D" id="3.40.30.10">
    <property type="entry name" value="Glutaredoxin"/>
    <property type="match status" value="1"/>
</dbReference>
<proteinExistence type="inferred from homology"/>